<name>M1YXY1_NITG3</name>
<comment type="caution">
    <text evidence="2">The sequence shown here is derived from an EMBL/GenBank/DDBJ whole genome shotgun (WGS) entry which is preliminary data.</text>
</comment>
<gene>
    <name evidence="2" type="ORF">NITGR_250041</name>
</gene>
<dbReference type="EMBL" id="CAQJ01000028">
    <property type="protein sequence ID" value="CCQ90128.1"/>
    <property type="molecule type" value="Genomic_DNA"/>
</dbReference>
<keyword evidence="1" id="KW-0812">Transmembrane</keyword>
<reference evidence="2 3" key="1">
    <citation type="journal article" date="2013" name="Front. Microbiol.">
        <title>The genome of Nitrospina gracilis illuminates the metabolism and evolution of the major marine nitrite oxidizer.</title>
        <authorList>
            <person name="Luecker S."/>
            <person name="Nowka B."/>
            <person name="Rattei T."/>
            <person name="Spieck E."/>
            <person name="and Daims H."/>
        </authorList>
    </citation>
    <scope>NUCLEOTIDE SEQUENCE [LARGE SCALE GENOMIC DNA]</scope>
    <source>
        <strain evidence="2 3">3/211</strain>
    </source>
</reference>
<keyword evidence="1" id="KW-1133">Transmembrane helix</keyword>
<sequence>MDVMVEVAKYLSQLNLSFPMNQLGPILAVVGLLLVWGKYKTAVWMGFLSWMYLAVTTNKLTLIAMLQSPPTSVIVVMFLTMTTGFLLLFTVVHQGHR</sequence>
<evidence type="ECO:0000256" key="1">
    <source>
        <dbReference type="SAM" id="Phobius"/>
    </source>
</evidence>
<feature type="transmembrane region" description="Helical" evidence="1">
    <location>
        <begin position="43"/>
        <end position="66"/>
    </location>
</feature>
<keyword evidence="3" id="KW-1185">Reference proteome</keyword>
<protein>
    <submittedName>
        <fullName evidence="2">Uncharacterized protein</fullName>
    </submittedName>
</protein>
<dbReference type="InParanoid" id="M1YXY1"/>
<feature type="transmembrane region" description="Helical" evidence="1">
    <location>
        <begin position="72"/>
        <end position="92"/>
    </location>
</feature>
<proteinExistence type="predicted"/>
<accession>M1YXY1</accession>
<dbReference type="HOGENOM" id="CLU_2343825_0_0_0"/>
<dbReference type="AlphaFoldDB" id="M1YXY1"/>
<evidence type="ECO:0000313" key="3">
    <source>
        <dbReference type="Proteomes" id="UP000011704"/>
    </source>
</evidence>
<dbReference type="Proteomes" id="UP000011704">
    <property type="component" value="Unassembled WGS sequence"/>
</dbReference>
<keyword evidence="1" id="KW-0472">Membrane</keyword>
<dbReference type="STRING" id="1266370.NITGR_250041"/>
<organism evidence="2 3">
    <name type="scientific">Nitrospina gracilis (strain 3/211)</name>
    <dbReference type="NCBI Taxonomy" id="1266370"/>
    <lineage>
        <taxon>Bacteria</taxon>
        <taxon>Pseudomonadati</taxon>
        <taxon>Nitrospinota/Tectimicrobiota group</taxon>
        <taxon>Nitrospinota</taxon>
        <taxon>Nitrospinia</taxon>
        <taxon>Nitrospinales</taxon>
        <taxon>Nitrospinaceae</taxon>
        <taxon>Nitrospina</taxon>
    </lineage>
</organism>
<evidence type="ECO:0000313" key="2">
    <source>
        <dbReference type="EMBL" id="CCQ90128.1"/>
    </source>
</evidence>
<feature type="transmembrane region" description="Helical" evidence="1">
    <location>
        <begin position="20"/>
        <end position="36"/>
    </location>
</feature>
<dbReference type="RefSeq" id="WP_005007342.1">
    <property type="nucleotide sequence ID" value="NZ_HG422173.1"/>
</dbReference>